<evidence type="ECO:0000313" key="1">
    <source>
        <dbReference type="EMBL" id="GAA4179695.1"/>
    </source>
</evidence>
<gene>
    <name evidence="1" type="ORF">GCM10022287_32450</name>
</gene>
<protein>
    <submittedName>
        <fullName evidence="1">Uncharacterized protein</fullName>
    </submittedName>
</protein>
<name>A0ABP8A876_9MICO</name>
<comment type="caution">
    <text evidence="1">The sequence shown here is derived from an EMBL/GenBank/DDBJ whole genome shotgun (WGS) entry which is preliminary data.</text>
</comment>
<evidence type="ECO:0000313" key="2">
    <source>
        <dbReference type="Proteomes" id="UP001501079"/>
    </source>
</evidence>
<sequence>MLATIHHAVIAARQALEGQDIDEAAFWLDRAVEAIEADAASE</sequence>
<proteinExistence type="predicted"/>
<dbReference type="RefSeq" id="WP_344756349.1">
    <property type="nucleotide sequence ID" value="NZ_BAABBW010000005.1"/>
</dbReference>
<accession>A0ABP8A876</accession>
<reference evidence="2" key="1">
    <citation type="journal article" date="2019" name="Int. J. Syst. Evol. Microbiol.">
        <title>The Global Catalogue of Microorganisms (GCM) 10K type strain sequencing project: providing services to taxonomists for standard genome sequencing and annotation.</title>
        <authorList>
            <consortium name="The Broad Institute Genomics Platform"/>
            <consortium name="The Broad Institute Genome Sequencing Center for Infectious Disease"/>
            <person name="Wu L."/>
            <person name="Ma J."/>
        </authorList>
    </citation>
    <scope>NUCLEOTIDE SEQUENCE [LARGE SCALE GENOMIC DNA]</scope>
    <source>
        <strain evidence="2">JCM 17591</strain>
    </source>
</reference>
<dbReference type="Proteomes" id="UP001501079">
    <property type="component" value="Unassembled WGS sequence"/>
</dbReference>
<keyword evidence="2" id="KW-1185">Reference proteome</keyword>
<organism evidence="1 2">
    <name type="scientific">Gryllotalpicola koreensis</name>
    <dbReference type="NCBI Taxonomy" id="993086"/>
    <lineage>
        <taxon>Bacteria</taxon>
        <taxon>Bacillati</taxon>
        <taxon>Actinomycetota</taxon>
        <taxon>Actinomycetes</taxon>
        <taxon>Micrococcales</taxon>
        <taxon>Microbacteriaceae</taxon>
        <taxon>Gryllotalpicola</taxon>
    </lineage>
</organism>
<dbReference type="EMBL" id="BAABBW010000005">
    <property type="protein sequence ID" value="GAA4179695.1"/>
    <property type="molecule type" value="Genomic_DNA"/>
</dbReference>